<keyword evidence="4" id="KW-0645">Protease</keyword>
<name>A0A9Q0N4P7_9DIPT</name>
<proteinExistence type="inferred from homology"/>
<comment type="caution">
    <text evidence="4">The sequence shown here is derived from an EMBL/GenBank/DDBJ whole genome shotgun (WGS) entry which is preliminary data.</text>
</comment>
<feature type="signal peptide" evidence="2">
    <location>
        <begin position="1"/>
        <end position="18"/>
    </location>
</feature>
<dbReference type="SMART" id="SM00020">
    <property type="entry name" value="Tryp_SPc"/>
    <property type="match status" value="1"/>
</dbReference>
<dbReference type="Gene3D" id="2.40.10.10">
    <property type="entry name" value="Trypsin-like serine proteases"/>
    <property type="match status" value="1"/>
</dbReference>
<dbReference type="Pfam" id="PF00089">
    <property type="entry name" value="Trypsin"/>
    <property type="match status" value="1"/>
</dbReference>
<evidence type="ECO:0000259" key="3">
    <source>
        <dbReference type="PROSITE" id="PS50240"/>
    </source>
</evidence>
<protein>
    <submittedName>
        <fullName evidence="4">Serine protease filzig</fullName>
    </submittedName>
</protein>
<dbReference type="PANTHER" id="PTHR24260:SF136">
    <property type="entry name" value="GH08193P-RELATED"/>
    <property type="match status" value="1"/>
</dbReference>
<evidence type="ECO:0000313" key="4">
    <source>
        <dbReference type="EMBL" id="KAJ6643523.1"/>
    </source>
</evidence>
<dbReference type="InterPro" id="IPR043504">
    <property type="entry name" value="Peptidase_S1_PA_chymotrypsin"/>
</dbReference>
<dbReference type="AlphaFoldDB" id="A0A9Q0N4P7"/>
<dbReference type="Proteomes" id="UP001151699">
    <property type="component" value="Chromosome B"/>
</dbReference>
<evidence type="ECO:0000313" key="5">
    <source>
        <dbReference type="Proteomes" id="UP001151699"/>
    </source>
</evidence>
<dbReference type="SUPFAM" id="SSF50494">
    <property type="entry name" value="Trypsin-like serine proteases"/>
    <property type="match status" value="1"/>
</dbReference>
<keyword evidence="5" id="KW-1185">Reference proteome</keyword>
<keyword evidence="4" id="KW-0378">Hydrolase</keyword>
<evidence type="ECO:0000256" key="2">
    <source>
        <dbReference type="SAM" id="SignalP"/>
    </source>
</evidence>
<dbReference type="OrthoDB" id="10380550at2759"/>
<evidence type="ECO:0000256" key="1">
    <source>
        <dbReference type="ARBA" id="ARBA00024195"/>
    </source>
</evidence>
<dbReference type="InterPro" id="IPR001254">
    <property type="entry name" value="Trypsin_dom"/>
</dbReference>
<dbReference type="PANTHER" id="PTHR24260">
    <property type="match status" value="1"/>
</dbReference>
<feature type="chain" id="PRO_5040215708" evidence="2">
    <location>
        <begin position="19"/>
        <end position="252"/>
    </location>
</feature>
<feature type="domain" description="Peptidase S1" evidence="3">
    <location>
        <begin position="24"/>
        <end position="251"/>
    </location>
</feature>
<dbReference type="PROSITE" id="PS50240">
    <property type="entry name" value="TRYPSIN_DOM"/>
    <property type="match status" value="1"/>
</dbReference>
<dbReference type="GO" id="GO:0006508">
    <property type="term" value="P:proteolysis"/>
    <property type="evidence" value="ECO:0007669"/>
    <property type="project" value="UniProtKB-KW"/>
</dbReference>
<dbReference type="EMBL" id="WJQU01000002">
    <property type="protein sequence ID" value="KAJ6643523.1"/>
    <property type="molecule type" value="Genomic_DNA"/>
</dbReference>
<organism evidence="4 5">
    <name type="scientific">Pseudolycoriella hygida</name>
    <dbReference type="NCBI Taxonomy" id="35572"/>
    <lineage>
        <taxon>Eukaryota</taxon>
        <taxon>Metazoa</taxon>
        <taxon>Ecdysozoa</taxon>
        <taxon>Arthropoda</taxon>
        <taxon>Hexapoda</taxon>
        <taxon>Insecta</taxon>
        <taxon>Pterygota</taxon>
        <taxon>Neoptera</taxon>
        <taxon>Endopterygota</taxon>
        <taxon>Diptera</taxon>
        <taxon>Nematocera</taxon>
        <taxon>Sciaroidea</taxon>
        <taxon>Sciaridae</taxon>
        <taxon>Pseudolycoriella</taxon>
    </lineage>
</organism>
<dbReference type="InterPro" id="IPR051333">
    <property type="entry name" value="CLIP_Serine_Protease"/>
</dbReference>
<dbReference type="GO" id="GO:0004252">
    <property type="term" value="F:serine-type endopeptidase activity"/>
    <property type="evidence" value="ECO:0007669"/>
    <property type="project" value="InterPro"/>
</dbReference>
<gene>
    <name evidence="4" type="primary">flz_0</name>
    <name evidence="4" type="ORF">Bhyg_08485</name>
</gene>
<dbReference type="InterPro" id="IPR009003">
    <property type="entry name" value="Peptidase_S1_PA"/>
</dbReference>
<accession>A0A9Q0N4P7</accession>
<comment type="similarity">
    <text evidence="1">Belongs to the peptidase S1 family. CLIP subfamily.</text>
</comment>
<reference evidence="4" key="1">
    <citation type="submission" date="2022-07" db="EMBL/GenBank/DDBJ databases">
        <authorList>
            <person name="Trinca V."/>
            <person name="Uliana J.V.C."/>
            <person name="Torres T.T."/>
            <person name="Ward R.J."/>
            <person name="Monesi N."/>
        </authorList>
    </citation>
    <scope>NUCLEOTIDE SEQUENCE</scope>
    <source>
        <strain evidence="4">HSMRA1968</strain>
        <tissue evidence="4">Whole embryos</tissue>
    </source>
</reference>
<keyword evidence="2" id="KW-0732">Signal</keyword>
<sequence>MKEFLILVCLMCILRSEAIPFSRIANGKVATDDLHACMVLVIRPEQLGTDLATLGSGSIISTRHVLTSAHLASGIGNTFQINFFVLTSRRSFQSKFALVHESFDEATYVNDIALIFLQGNNFFSTLNIIRVSMANVEAGVTGTVTGYGFTSKQTMGMASLQPMSVNQTVTIACDFKNYEAATSHFCAIDQVTLGIVCPGDNGAGLYVKNTSSGENELIGVVSRIIKGCSKADYTAYTRLSLFSTWINAITNM</sequence>